<accession>A0ABD2CCP0</accession>
<evidence type="ECO:0000313" key="2">
    <source>
        <dbReference type="Proteomes" id="UP001607303"/>
    </source>
</evidence>
<dbReference type="Proteomes" id="UP001607303">
    <property type="component" value="Unassembled WGS sequence"/>
</dbReference>
<sequence length="196" mass="22656">MNFDWTRIHHITQNLKFHTRKNNLPEGAYTLPGGGMISRATSLRIMSIYLTWRWHDFACHLFAHHVILIELSVCGKLCRIVRAYTLPGGGMISRATSSRIMNIYLTWRWHDLACHFFAHHVILIELSVCGKLCRVVRAYTLPGGGMISRATSSRIMRIYLTWRWYDLACHLFAHHVILIELSVCGKLCRVVCNSNF</sequence>
<name>A0ABD2CCP0_VESMC</name>
<dbReference type="EMBL" id="JAYRBN010000056">
    <property type="protein sequence ID" value="KAL2742822.1"/>
    <property type="molecule type" value="Genomic_DNA"/>
</dbReference>
<gene>
    <name evidence="1" type="ORF">V1477_008311</name>
</gene>
<comment type="caution">
    <text evidence="1">The sequence shown here is derived from an EMBL/GenBank/DDBJ whole genome shotgun (WGS) entry which is preliminary data.</text>
</comment>
<protein>
    <submittedName>
        <fullName evidence="1">Uncharacterized protein</fullName>
    </submittedName>
</protein>
<proteinExistence type="predicted"/>
<organism evidence="1 2">
    <name type="scientific">Vespula maculifrons</name>
    <name type="common">Eastern yellow jacket</name>
    <name type="synonym">Wasp</name>
    <dbReference type="NCBI Taxonomy" id="7453"/>
    <lineage>
        <taxon>Eukaryota</taxon>
        <taxon>Metazoa</taxon>
        <taxon>Ecdysozoa</taxon>
        <taxon>Arthropoda</taxon>
        <taxon>Hexapoda</taxon>
        <taxon>Insecta</taxon>
        <taxon>Pterygota</taxon>
        <taxon>Neoptera</taxon>
        <taxon>Endopterygota</taxon>
        <taxon>Hymenoptera</taxon>
        <taxon>Apocrita</taxon>
        <taxon>Aculeata</taxon>
        <taxon>Vespoidea</taxon>
        <taxon>Vespidae</taxon>
        <taxon>Vespinae</taxon>
        <taxon>Vespula</taxon>
    </lineage>
</organism>
<evidence type="ECO:0000313" key="1">
    <source>
        <dbReference type="EMBL" id="KAL2742822.1"/>
    </source>
</evidence>
<reference evidence="1 2" key="1">
    <citation type="journal article" date="2024" name="Ann. Entomol. Soc. Am.">
        <title>Genomic analyses of the southern and eastern yellowjacket wasps (Hymenoptera: Vespidae) reveal evolutionary signatures of social life.</title>
        <authorList>
            <person name="Catto M.A."/>
            <person name="Caine P.B."/>
            <person name="Orr S.E."/>
            <person name="Hunt B.G."/>
            <person name="Goodisman M.A.D."/>
        </authorList>
    </citation>
    <scope>NUCLEOTIDE SEQUENCE [LARGE SCALE GENOMIC DNA]</scope>
    <source>
        <strain evidence="1">232</strain>
        <tissue evidence="1">Head and thorax</tissue>
    </source>
</reference>
<dbReference type="AlphaFoldDB" id="A0ABD2CCP0"/>
<keyword evidence="2" id="KW-1185">Reference proteome</keyword>